<dbReference type="Proteomes" id="UP001221757">
    <property type="component" value="Unassembled WGS sequence"/>
</dbReference>
<keyword evidence="3" id="KW-0539">Nucleus</keyword>
<gene>
    <name evidence="4" type="ORF">B0H17DRAFT_1029785</name>
</gene>
<comment type="similarity">
    <text evidence="2">Belongs to the replication factor A protein 3 family.</text>
</comment>
<evidence type="ECO:0008006" key="6">
    <source>
        <dbReference type="Google" id="ProtNLM"/>
    </source>
</evidence>
<dbReference type="GO" id="GO:0006281">
    <property type="term" value="P:DNA repair"/>
    <property type="evidence" value="ECO:0007669"/>
    <property type="project" value="InterPro"/>
</dbReference>
<evidence type="ECO:0000313" key="4">
    <source>
        <dbReference type="EMBL" id="KAJ7709916.1"/>
    </source>
</evidence>
<dbReference type="GO" id="GO:0006260">
    <property type="term" value="P:DNA replication"/>
    <property type="evidence" value="ECO:0007669"/>
    <property type="project" value="InterPro"/>
</dbReference>
<dbReference type="GO" id="GO:0031981">
    <property type="term" value="C:nuclear lumen"/>
    <property type="evidence" value="ECO:0007669"/>
    <property type="project" value="UniProtKB-ARBA"/>
</dbReference>
<dbReference type="Gene3D" id="2.40.50.140">
    <property type="entry name" value="Nucleic acid-binding proteins"/>
    <property type="match status" value="1"/>
</dbReference>
<comment type="caution">
    <text evidence="4">The sequence shown here is derived from an EMBL/GenBank/DDBJ whole genome shotgun (WGS) entry which is preliminary data.</text>
</comment>
<dbReference type="EMBL" id="JARKIE010000002">
    <property type="protein sequence ID" value="KAJ7709916.1"/>
    <property type="molecule type" value="Genomic_DNA"/>
</dbReference>
<reference evidence="4" key="1">
    <citation type="submission" date="2023-03" db="EMBL/GenBank/DDBJ databases">
        <title>Massive genome expansion in bonnet fungi (Mycena s.s.) driven by repeated elements and novel gene families across ecological guilds.</title>
        <authorList>
            <consortium name="Lawrence Berkeley National Laboratory"/>
            <person name="Harder C.B."/>
            <person name="Miyauchi S."/>
            <person name="Viragh M."/>
            <person name="Kuo A."/>
            <person name="Thoen E."/>
            <person name="Andreopoulos B."/>
            <person name="Lu D."/>
            <person name="Skrede I."/>
            <person name="Drula E."/>
            <person name="Henrissat B."/>
            <person name="Morin E."/>
            <person name="Kohler A."/>
            <person name="Barry K."/>
            <person name="LaButti K."/>
            <person name="Morin E."/>
            <person name="Salamov A."/>
            <person name="Lipzen A."/>
            <person name="Mereny Z."/>
            <person name="Hegedus B."/>
            <person name="Baldrian P."/>
            <person name="Stursova M."/>
            <person name="Weitz H."/>
            <person name="Taylor A."/>
            <person name="Grigoriev I.V."/>
            <person name="Nagy L.G."/>
            <person name="Martin F."/>
            <person name="Kauserud H."/>
        </authorList>
    </citation>
    <scope>NUCLEOTIDE SEQUENCE</scope>
    <source>
        <strain evidence="4">CBHHK067</strain>
    </source>
</reference>
<dbReference type="InterPro" id="IPR012340">
    <property type="entry name" value="NA-bd_OB-fold"/>
</dbReference>
<dbReference type="CDD" id="cd04479">
    <property type="entry name" value="RPA3"/>
    <property type="match status" value="1"/>
</dbReference>
<comment type="subcellular location">
    <subcellularLocation>
        <location evidence="1">Nucleus</location>
    </subcellularLocation>
</comment>
<name>A0AAD7H1C4_MYCRO</name>
<dbReference type="Pfam" id="PF08661">
    <property type="entry name" value="Rep_fac-A_3"/>
    <property type="match status" value="1"/>
</dbReference>
<dbReference type="GO" id="GO:0006310">
    <property type="term" value="P:DNA recombination"/>
    <property type="evidence" value="ECO:0007669"/>
    <property type="project" value="InterPro"/>
</dbReference>
<dbReference type="AlphaFoldDB" id="A0AAD7H1C4"/>
<dbReference type="InterPro" id="IPR013970">
    <property type="entry name" value="Rfa2"/>
</dbReference>
<evidence type="ECO:0000256" key="1">
    <source>
        <dbReference type="ARBA" id="ARBA00004123"/>
    </source>
</evidence>
<dbReference type="SUPFAM" id="SSF50249">
    <property type="entry name" value="Nucleic acid-binding proteins"/>
    <property type="match status" value="1"/>
</dbReference>
<evidence type="ECO:0000256" key="3">
    <source>
        <dbReference type="ARBA" id="ARBA00023242"/>
    </source>
</evidence>
<proteinExistence type="inferred from homology"/>
<keyword evidence="5" id="KW-1185">Reference proteome</keyword>
<protein>
    <recommendedName>
        <fullName evidence="6">Replication factor A protein 3</fullName>
    </recommendedName>
</protein>
<accession>A0AAD7H1C4</accession>
<organism evidence="4 5">
    <name type="scientific">Mycena rosella</name>
    <name type="common">Pink bonnet</name>
    <name type="synonym">Agaricus rosellus</name>
    <dbReference type="NCBI Taxonomy" id="1033263"/>
    <lineage>
        <taxon>Eukaryota</taxon>
        <taxon>Fungi</taxon>
        <taxon>Dikarya</taxon>
        <taxon>Basidiomycota</taxon>
        <taxon>Agaricomycotina</taxon>
        <taxon>Agaricomycetes</taxon>
        <taxon>Agaricomycetidae</taxon>
        <taxon>Agaricales</taxon>
        <taxon>Marasmiineae</taxon>
        <taxon>Mycenaceae</taxon>
        <taxon>Mycena</taxon>
    </lineage>
</organism>
<evidence type="ECO:0000256" key="2">
    <source>
        <dbReference type="ARBA" id="ARBA00009761"/>
    </source>
</evidence>
<dbReference type="GO" id="GO:0003677">
    <property type="term" value="F:DNA binding"/>
    <property type="evidence" value="ECO:0007669"/>
    <property type="project" value="InterPro"/>
</dbReference>
<sequence length="109" mass="12032">MGDFISIRTNSALLPRHVGKTVRLTCKPTKLTAEGWKVQACDGGEVTVTLLPEALSPDAYFEVIGSVLDGTTIKMFRSVNLGIDIDMALVNDTINLMHDPRFYDKIFSE</sequence>
<evidence type="ECO:0000313" key="5">
    <source>
        <dbReference type="Proteomes" id="UP001221757"/>
    </source>
</evidence>